<dbReference type="Gene3D" id="3.10.180.10">
    <property type="entry name" value="2,3-Dihydroxybiphenyl 1,2-Dioxygenase, domain 1"/>
    <property type="match status" value="2"/>
</dbReference>
<reference evidence="2 3" key="1">
    <citation type="submission" date="2018-09" db="EMBL/GenBank/DDBJ databases">
        <title>YIM PH21274 draft genome.</title>
        <authorList>
            <person name="Miao C."/>
        </authorList>
    </citation>
    <scope>NUCLEOTIDE SEQUENCE [LARGE SCALE GENOMIC DNA]</scope>
    <source>
        <strain evidence="2 3">YIM PH 21724</strain>
    </source>
</reference>
<gene>
    <name evidence="2" type="ORF">D5S18_03155</name>
</gene>
<dbReference type="PANTHER" id="PTHR33993">
    <property type="entry name" value="GLYOXALASE-RELATED"/>
    <property type="match status" value="1"/>
</dbReference>
<dbReference type="AlphaFoldDB" id="A0A3A4L8F6"/>
<protein>
    <submittedName>
        <fullName evidence="2">VOC family protein</fullName>
    </submittedName>
</protein>
<comment type="caution">
    <text evidence="2">The sequence shown here is derived from an EMBL/GenBank/DDBJ whole genome shotgun (WGS) entry which is preliminary data.</text>
</comment>
<feature type="domain" description="VOC" evidence="1">
    <location>
        <begin position="12"/>
        <end position="126"/>
    </location>
</feature>
<dbReference type="EMBL" id="QZFU01000010">
    <property type="protein sequence ID" value="RJO79341.1"/>
    <property type="molecule type" value="Genomic_DNA"/>
</dbReference>
<dbReference type="CDD" id="cd07247">
    <property type="entry name" value="SgaA_N_like"/>
    <property type="match status" value="2"/>
</dbReference>
<dbReference type="PANTHER" id="PTHR33993:SF14">
    <property type="entry name" value="GB|AAF24581.1"/>
    <property type="match status" value="1"/>
</dbReference>
<organism evidence="2 3">
    <name type="scientific">Nocardia panacis</name>
    <dbReference type="NCBI Taxonomy" id="2340916"/>
    <lineage>
        <taxon>Bacteria</taxon>
        <taxon>Bacillati</taxon>
        <taxon>Actinomycetota</taxon>
        <taxon>Actinomycetes</taxon>
        <taxon>Mycobacteriales</taxon>
        <taxon>Nocardiaceae</taxon>
        <taxon>Nocardia</taxon>
    </lineage>
</organism>
<dbReference type="Pfam" id="PF00903">
    <property type="entry name" value="Glyoxalase"/>
    <property type="match status" value="1"/>
</dbReference>
<evidence type="ECO:0000259" key="1">
    <source>
        <dbReference type="PROSITE" id="PS51819"/>
    </source>
</evidence>
<keyword evidence="3" id="KW-1185">Reference proteome</keyword>
<dbReference type="InterPro" id="IPR004360">
    <property type="entry name" value="Glyas_Fos-R_dOase_dom"/>
</dbReference>
<proteinExistence type="predicted"/>
<dbReference type="OrthoDB" id="9793039at2"/>
<name>A0A3A4L8F6_9NOCA</name>
<dbReference type="Proteomes" id="UP000266677">
    <property type="component" value="Unassembled WGS sequence"/>
</dbReference>
<dbReference type="PROSITE" id="PS51819">
    <property type="entry name" value="VOC"/>
    <property type="match status" value="1"/>
</dbReference>
<dbReference type="InterPro" id="IPR037523">
    <property type="entry name" value="VOC_core"/>
</dbReference>
<evidence type="ECO:0000313" key="3">
    <source>
        <dbReference type="Proteomes" id="UP000266677"/>
    </source>
</evidence>
<dbReference type="SUPFAM" id="SSF54593">
    <property type="entry name" value="Glyoxalase/Bleomycin resistance protein/Dihydroxybiphenyl dioxygenase"/>
    <property type="match status" value="2"/>
</dbReference>
<accession>A0A3A4L8F6</accession>
<evidence type="ECO:0000313" key="2">
    <source>
        <dbReference type="EMBL" id="RJO79341.1"/>
    </source>
</evidence>
<dbReference type="RefSeq" id="WP_120037772.1">
    <property type="nucleotide sequence ID" value="NZ_QZFU01000010.1"/>
</dbReference>
<dbReference type="InterPro" id="IPR029068">
    <property type="entry name" value="Glyas_Bleomycin-R_OHBP_Dase"/>
</dbReference>
<sequence>MPTRDTAWPQGTPCWVDCQVDDTGKAREFYANLFGWEIMDSPPEAGGYLMAMRNGKAVAGIGPKPEGMPMPSAWTTYLAAEKADDIAGKVSASGGQTFMPPFDVMDVGRMFVAADPTGGVFGVWEARAHTGVGVFNEHGTICWNELHTVGYQPAQEFYRKVYGWSYTEIGDENMGYSVFTPPDVDHPVGGVMDSSKMPGEEMSYWMTWFQYDGVDSGGTRAAELGASTLMGPSDSPFGRMIVVRAPQGEVFGLIDTNVKVGEPPTGA</sequence>
<dbReference type="InterPro" id="IPR052164">
    <property type="entry name" value="Anthracycline_SecMetBiosynth"/>
</dbReference>